<accession>A0AAC9JHT5</accession>
<name>A0AAC9JHT5_9ALTE</name>
<gene>
    <name evidence="1" type="ORF">BM524_18910</name>
</gene>
<dbReference type="RefSeq" id="WP_071960603.1">
    <property type="nucleotide sequence ID" value="NZ_CP018025.1"/>
</dbReference>
<evidence type="ECO:0000313" key="1">
    <source>
        <dbReference type="EMBL" id="APD91993.1"/>
    </source>
</evidence>
<dbReference type="EMBL" id="CP018025">
    <property type="protein sequence ID" value="APD91993.1"/>
    <property type="molecule type" value="Genomic_DNA"/>
</dbReference>
<geneLocation type="plasmid" evidence="2">
    <name>pamcp48-600</name>
</geneLocation>
<organism evidence="1 2">
    <name type="scientific">Alteromonas mediterranea</name>
    <dbReference type="NCBI Taxonomy" id="314275"/>
    <lineage>
        <taxon>Bacteria</taxon>
        <taxon>Pseudomonadati</taxon>
        <taxon>Pseudomonadota</taxon>
        <taxon>Gammaproteobacteria</taxon>
        <taxon>Alteromonadales</taxon>
        <taxon>Alteromonadaceae</taxon>
        <taxon>Alteromonas/Salinimonas group</taxon>
        <taxon>Alteromonas</taxon>
    </lineage>
</organism>
<proteinExistence type="predicted"/>
<sequence length="135" mass="15181">MRPEKAHRHIRRAILLALKGDTRVINQSTTLDAIFKLDKKLKASLGSSYALYVEGLPPEKSEYGRSYHELVYISDRFNTPHRLGWLAFGIVNGLFTPHSVKAASTFSDELDELAEDLLISTPAEDDLPSVLAWEQ</sequence>
<reference evidence="1 2" key="1">
    <citation type="submission" date="2016-11" db="EMBL/GenBank/DDBJ databases">
        <title>Networking in microbes: conjugative elements and plasmids in the genus Alteromonas.</title>
        <authorList>
            <person name="Lopez-Perez M."/>
            <person name="Ramon-Marco N."/>
            <person name="Rodriguez-Valera F."/>
        </authorList>
    </citation>
    <scope>NUCLEOTIDE SEQUENCE [LARGE SCALE GENOMIC DNA]</scope>
    <source>
        <strain evidence="1 2">CP48</strain>
        <plasmid evidence="2">pamcp48-600</plasmid>
    </source>
</reference>
<dbReference type="Proteomes" id="UP000182101">
    <property type="component" value="Plasmid pAMCP48-600"/>
</dbReference>
<protein>
    <submittedName>
        <fullName evidence="1">Uncharacterized protein</fullName>
    </submittedName>
</protein>
<keyword evidence="1" id="KW-0614">Plasmid</keyword>
<dbReference type="AlphaFoldDB" id="A0AAC9JHT5"/>
<evidence type="ECO:0000313" key="2">
    <source>
        <dbReference type="Proteomes" id="UP000182101"/>
    </source>
</evidence>